<reference evidence="1 2" key="1">
    <citation type="submission" date="2018-10" db="EMBL/GenBank/DDBJ databases">
        <title>Isolation from cow dung.</title>
        <authorList>
            <person name="Ling L."/>
        </authorList>
    </citation>
    <scope>NUCLEOTIDE SEQUENCE [LARGE SCALE GENOMIC DNA]</scope>
    <source>
        <strain evidence="1 2">NEAU-LL90</strain>
    </source>
</reference>
<proteinExistence type="predicted"/>
<organism evidence="1 2">
    <name type="scientific">Nocardia stercoris</name>
    <dbReference type="NCBI Taxonomy" id="2483361"/>
    <lineage>
        <taxon>Bacteria</taxon>
        <taxon>Bacillati</taxon>
        <taxon>Actinomycetota</taxon>
        <taxon>Actinomycetes</taxon>
        <taxon>Mycobacteriales</taxon>
        <taxon>Nocardiaceae</taxon>
        <taxon>Nocardia</taxon>
    </lineage>
</organism>
<dbReference type="Proteomes" id="UP000279275">
    <property type="component" value="Unassembled WGS sequence"/>
</dbReference>
<accession>A0A3M2KYI4</accession>
<comment type="caution">
    <text evidence="1">The sequence shown here is derived from an EMBL/GenBank/DDBJ whole genome shotgun (WGS) entry which is preliminary data.</text>
</comment>
<evidence type="ECO:0000313" key="2">
    <source>
        <dbReference type="Proteomes" id="UP000279275"/>
    </source>
</evidence>
<name>A0A3M2KYI4_9NOCA</name>
<protein>
    <submittedName>
        <fullName evidence="1">Ig-like domain repeat protein</fullName>
    </submittedName>
</protein>
<dbReference type="InterPro" id="IPR013783">
    <property type="entry name" value="Ig-like_fold"/>
</dbReference>
<dbReference type="AlphaFoldDB" id="A0A3M2KYI4"/>
<keyword evidence="2" id="KW-1185">Reference proteome</keyword>
<evidence type="ECO:0000313" key="1">
    <source>
        <dbReference type="EMBL" id="RMI30522.1"/>
    </source>
</evidence>
<dbReference type="Gene3D" id="2.60.40.10">
    <property type="entry name" value="Immunoglobulins"/>
    <property type="match status" value="1"/>
</dbReference>
<sequence length="689" mass="71968">MAWQNLSPAVPRQALDGPITKVYLVFWGSQWGTQTTDANGNVAFSGDKYGAAGLAQQFFKGLGTGGETWSASVTQYCSPSTLHPGDTKCPLGTAMDQFIPYPAGGVLAAGGVWYDSASPAPLTPTLTDVGMEAAKAAKQAWGHTTDASNANSYYVVFTPTGVNPDKENPPVDDPNNPPSGCAEHTWLPTQQTGIGAVAYALQPYTMDMADFTSGPNNGPWCSIYALHGKPAGILDGFSAALGHEWAEAMTDPYPNQLPVVLTWEGGWYHGNDPLNTGENGDLCYPDIHTPRGPYLRDITFGTGTFTEQALWSNYDGTCVFTDPINTAPATPTGVTLSATPATGTVTLNATGTDTNTHTVIYKVDGNQVGTSTASGFPYSLDTTTLADGQHTVTAIGVNGYNAAGNESAPVTFTVYNKPVYELSTDKSSIMRWNGLGNGPAAWTKIGGPATQIYDCGFGLVALNTDGTASTYNKSTGTWTDIGGNSAELGVTDSHVYALSADKQQVSMWSGTGTTWTRIGGPAAHIMAGGAGMFAVDPVTGYLSVYYASNNTWMVIAGQNVAFAIDESHIYKVGSNGYLAVWSTGQPWNNGTGGNWTVVATNATNAWGGLRGIVYSTSTSNSAYLFNENNNSSTAIGPVAASYTSNPYRIYSVGSDGTVSQWNGQPWGGGSAPAPWNPISGPAATIVTGS</sequence>
<dbReference type="EMBL" id="RFFH01000009">
    <property type="protein sequence ID" value="RMI30522.1"/>
    <property type="molecule type" value="Genomic_DNA"/>
</dbReference>
<gene>
    <name evidence="1" type="ORF">EBN03_20800</name>
</gene>
<dbReference type="GO" id="GO:0005975">
    <property type="term" value="P:carbohydrate metabolic process"/>
    <property type="evidence" value="ECO:0007669"/>
    <property type="project" value="UniProtKB-ARBA"/>
</dbReference>
<dbReference type="Pfam" id="PF17957">
    <property type="entry name" value="Big_7"/>
    <property type="match status" value="1"/>
</dbReference>